<evidence type="ECO:0000256" key="1">
    <source>
        <dbReference type="SAM" id="MobiDB-lite"/>
    </source>
</evidence>
<reference evidence="2 3" key="1">
    <citation type="submission" date="2020-08" db="EMBL/GenBank/DDBJ databases">
        <title>Bridging the membrane lipid divide: bacteria of the FCB group superphylum have the potential to synthesize archaeal ether lipids.</title>
        <authorList>
            <person name="Villanueva L."/>
            <person name="Von Meijenfeldt F.A.B."/>
            <person name="Westbye A.B."/>
            <person name="Yadav S."/>
            <person name="Hopmans E.C."/>
            <person name="Dutilh B.E."/>
            <person name="Sinninghe Damste J.S."/>
        </authorList>
    </citation>
    <scope>NUCLEOTIDE SEQUENCE [LARGE SCALE GENOMIC DNA]</scope>
    <source>
        <strain evidence="2">NIOZ-UU36</strain>
    </source>
</reference>
<dbReference type="Proteomes" id="UP000614469">
    <property type="component" value="Unassembled WGS sequence"/>
</dbReference>
<dbReference type="AlphaFoldDB" id="A0A8J6TIY1"/>
<evidence type="ECO:0000313" key="3">
    <source>
        <dbReference type="Proteomes" id="UP000614469"/>
    </source>
</evidence>
<organism evidence="2 3">
    <name type="scientific">Candidatus Desulfolinea nitratireducens</name>
    <dbReference type="NCBI Taxonomy" id="2841698"/>
    <lineage>
        <taxon>Bacteria</taxon>
        <taxon>Bacillati</taxon>
        <taxon>Chloroflexota</taxon>
        <taxon>Anaerolineae</taxon>
        <taxon>Anaerolineales</taxon>
        <taxon>Anaerolineales incertae sedis</taxon>
        <taxon>Candidatus Desulfolinea</taxon>
    </lineage>
</organism>
<evidence type="ECO:0000313" key="2">
    <source>
        <dbReference type="EMBL" id="MBC8335384.1"/>
    </source>
</evidence>
<feature type="region of interest" description="Disordered" evidence="1">
    <location>
        <begin position="1"/>
        <end position="33"/>
    </location>
</feature>
<comment type="caution">
    <text evidence="2">The sequence shown here is derived from an EMBL/GenBank/DDBJ whole genome shotgun (WGS) entry which is preliminary data.</text>
</comment>
<name>A0A8J6TIY1_9CHLR</name>
<dbReference type="EMBL" id="JACNJN010000107">
    <property type="protein sequence ID" value="MBC8335384.1"/>
    <property type="molecule type" value="Genomic_DNA"/>
</dbReference>
<gene>
    <name evidence="2" type="ORF">H8E29_08980</name>
</gene>
<protein>
    <submittedName>
        <fullName evidence="2">Uncharacterized protein</fullName>
    </submittedName>
</protein>
<accession>A0A8J6TIY1</accession>
<proteinExistence type="predicted"/>
<sequence length="330" mass="36741">MPLNLFKGTSKPNKKPAKKPNLNHPKSSPDQQKKRYAAAVEFLEVFQGRMPLVGGKPHAGTVLSVAARLAGTSQFRAINKKDVDPGVVVLSEEVNQAYPKLLKLFAFYCKKNGIDVMAKRIMTEFPEKDRPLMDLTQTQTEYQHTYNEIMKKHGLNYLESAQAGMIICSIIFGYHCIKNKDIDPYVATGIVAMGVVEGAKTSPVSLDAKPIDSPSQAVPANDSRFVIGEISVVIQDVQKNGGQYTLLNPMVEAKLKEANIDPQVVYIQGLKTQLEEKVSRVDFINMDIDEILGQKQKDDLPVHVFLAFWLDKEAVGYGYQRSGNSWVLKK</sequence>